<comment type="similarity">
    <text evidence="5">Belongs to the RNase PH family.</text>
</comment>
<dbReference type="GO" id="GO:0004376">
    <property type="term" value="F:GPI mannosyltransferase activity"/>
    <property type="evidence" value="ECO:0007669"/>
    <property type="project" value="InterPro"/>
</dbReference>
<evidence type="ECO:0000256" key="8">
    <source>
        <dbReference type="ARBA" id="ARBA00022490"/>
    </source>
</evidence>
<dbReference type="Proteomes" id="UP000244309">
    <property type="component" value="Unassembled WGS sequence"/>
</dbReference>
<organism evidence="22 23">
    <name type="scientific">Candidozyma haemuli</name>
    <dbReference type="NCBI Taxonomy" id="45357"/>
    <lineage>
        <taxon>Eukaryota</taxon>
        <taxon>Fungi</taxon>
        <taxon>Dikarya</taxon>
        <taxon>Ascomycota</taxon>
        <taxon>Saccharomycotina</taxon>
        <taxon>Pichiomycetes</taxon>
        <taxon>Metschnikowiaceae</taxon>
        <taxon>Candidozyma</taxon>
    </lineage>
</organism>
<name>A0A2V1B1W6_9ASCO</name>
<evidence type="ECO:0000259" key="21">
    <source>
        <dbReference type="Pfam" id="PF03725"/>
    </source>
</evidence>
<dbReference type="AlphaFoldDB" id="A0A2V1B1W6"/>
<dbReference type="GO" id="GO:0000467">
    <property type="term" value="P:exonucleolytic trimming to generate mature 3'-end of 5.8S rRNA from tricistronic rRNA transcript (SSU-rRNA, 5.8S rRNA, LSU-rRNA)"/>
    <property type="evidence" value="ECO:0007669"/>
    <property type="project" value="UniProtKB-ARBA"/>
</dbReference>
<keyword evidence="8" id="KW-0963">Cytoplasm</keyword>
<feature type="transmembrane region" description="Helical" evidence="19">
    <location>
        <begin position="168"/>
        <end position="196"/>
    </location>
</feature>
<accession>A0A2V1B1W6</accession>
<comment type="similarity">
    <text evidence="6 19">Belongs to the PIGM family.</text>
</comment>
<evidence type="ECO:0000256" key="13">
    <source>
        <dbReference type="ARBA" id="ARBA00022824"/>
    </source>
</evidence>
<evidence type="ECO:0000256" key="3">
    <source>
        <dbReference type="ARBA" id="ARBA00004604"/>
    </source>
</evidence>
<feature type="domain" description="Exoribonuclease phosphorolytic" evidence="21">
    <location>
        <begin position="472"/>
        <end position="535"/>
    </location>
</feature>
<dbReference type="GO" id="GO:0071038">
    <property type="term" value="P:TRAMP-dependent tRNA surveillance pathway"/>
    <property type="evidence" value="ECO:0007669"/>
    <property type="project" value="UniProtKB-ARBA"/>
</dbReference>
<dbReference type="InterPro" id="IPR001247">
    <property type="entry name" value="ExoRNase_PH_dom1"/>
</dbReference>
<feature type="transmembrane region" description="Helical" evidence="19">
    <location>
        <begin position="221"/>
        <end position="239"/>
    </location>
</feature>
<feature type="transmembrane region" description="Helical" evidence="19">
    <location>
        <begin position="330"/>
        <end position="352"/>
    </location>
</feature>
<dbReference type="OrthoDB" id="437922at2759"/>
<keyword evidence="12 19" id="KW-0812">Transmembrane</keyword>
<evidence type="ECO:0000256" key="18">
    <source>
        <dbReference type="ARBA" id="ARBA00063066"/>
    </source>
</evidence>
<dbReference type="UniPathway" id="UPA00196"/>
<dbReference type="GeneID" id="37008376"/>
<comment type="caution">
    <text evidence="19">Lacks conserved residue(s) required for the propagation of feature annotation.</text>
</comment>
<dbReference type="InterPro" id="IPR007704">
    <property type="entry name" value="PIG-M"/>
</dbReference>
<evidence type="ECO:0000256" key="2">
    <source>
        <dbReference type="ARBA" id="ARBA00004496"/>
    </source>
</evidence>
<evidence type="ECO:0000256" key="9">
    <source>
        <dbReference type="ARBA" id="ARBA00022502"/>
    </source>
</evidence>
<dbReference type="Pfam" id="PF05007">
    <property type="entry name" value="Mannosyl_trans"/>
    <property type="match status" value="1"/>
</dbReference>
<feature type="transmembrane region" description="Helical" evidence="19">
    <location>
        <begin position="12"/>
        <end position="29"/>
    </location>
</feature>
<evidence type="ECO:0000256" key="4">
    <source>
        <dbReference type="ARBA" id="ARBA00004687"/>
    </source>
</evidence>
<dbReference type="EMBL" id="PKFO01000010">
    <property type="protein sequence ID" value="PVH23311.1"/>
    <property type="molecule type" value="Genomic_DNA"/>
</dbReference>
<evidence type="ECO:0000256" key="17">
    <source>
        <dbReference type="ARBA" id="ARBA00025399"/>
    </source>
</evidence>
<keyword evidence="15 19" id="KW-1133">Transmembrane helix</keyword>
<evidence type="ECO:0000259" key="20">
    <source>
        <dbReference type="Pfam" id="PF01138"/>
    </source>
</evidence>
<dbReference type="InterPro" id="IPR020568">
    <property type="entry name" value="Ribosomal_Su5_D2-typ_SF"/>
</dbReference>
<keyword evidence="10 19" id="KW-0328">Glycosyltransferase</keyword>
<comment type="pathway">
    <text evidence="4 19">Glycolipid biosynthesis; glycosylphosphatidylinositol-anchor biosynthesis.</text>
</comment>
<keyword evidence="13 19" id="KW-0256">Endoplasmic reticulum</keyword>
<dbReference type="InterPro" id="IPR015847">
    <property type="entry name" value="ExoRNase_PH_dom2"/>
</dbReference>
<evidence type="ECO:0000256" key="1">
    <source>
        <dbReference type="ARBA" id="ARBA00004477"/>
    </source>
</evidence>
<dbReference type="RefSeq" id="XP_025344251.1">
    <property type="nucleotide sequence ID" value="XM_025486701.1"/>
</dbReference>
<keyword evidence="14" id="KW-0271">Exosome</keyword>
<dbReference type="PANTHER" id="PTHR12886">
    <property type="entry name" value="PIG-M MANNOSYLTRANSFERASE"/>
    <property type="match status" value="1"/>
</dbReference>
<comment type="subunit">
    <text evidence="18">Component of the RNA exosome complex. Specifically part of the catalytically inactive RNA exosome core complex (Exo-9) which may associate with the catalytic subunits RRP6 and DIS3 in cytoplasmic- and nuclear-specific RNA exosome complex forms. Exo-9 is formed by a hexameric base ring of RNase PH domain-containing subunits and a cap ring consisting of CSL4, RRP4 and RRP40.</text>
</comment>
<dbReference type="GO" id="GO:0005730">
    <property type="term" value="C:nucleolus"/>
    <property type="evidence" value="ECO:0007669"/>
    <property type="project" value="UniProtKB-SubCell"/>
</dbReference>
<feature type="transmembrane region" description="Helical" evidence="19">
    <location>
        <begin position="128"/>
        <end position="148"/>
    </location>
</feature>
<comment type="function">
    <text evidence="17 19">Mannosyltransferase involved in glycosylphosphatidylinositol-anchor biosynthesis. Transfers the first alpha-1,4-mannose to GlcN-acyl-PI during GPI precursor assembly. Required for cell wall integrity.</text>
</comment>
<comment type="subcellular location">
    <subcellularLocation>
        <location evidence="2">Cytoplasm</location>
    </subcellularLocation>
    <subcellularLocation>
        <location evidence="1 19">Endoplasmic reticulum membrane</location>
        <topology evidence="1 19">Multi-pass membrane protein</topology>
    </subcellularLocation>
    <subcellularLocation>
        <location evidence="3">Nucleus</location>
        <location evidence="3">Nucleolus</location>
    </subcellularLocation>
</comment>
<proteinExistence type="inferred from homology"/>
<keyword evidence="23" id="KW-1185">Reference proteome</keyword>
<dbReference type="PANTHER" id="PTHR12886:SF0">
    <property type="entry name" value="GPI MANNOSYLTRANSFERASE 1"/>
    <property type="match status" value="1"/>
</dbReference>
<dbReference type="STRING" id="45357.A0A2V1B1W6"/>
<sequence length="561" mass="63498">MGTQIKITSEQLFFVGAILRVVFFLFGLWQDKYMPVNYTDIDYVVFSDAAKYVADDKSPYSRETYRYTPMLAWFLLPVTFGGNWEHYGKALFMLCDIVTGALITDVLKREVAVKSKPSTTFESNKITILSAIWVLNPMVITISTRGSSESVLTCFIMLAVSNLLKSQYFLSAVFLGLSIHFKIYPIIYLPAIMFYLTPKRSPLVKQLQNVPVLGWVNKLNLIYFFVVLISFALPTYLMYEFYGYEFLYHSYLYHLTRLDHRHNFSLYNLALYLKSAQKYTQESLTSGSLTAIVLDMIEKAALVPQLVLSGIVIPLVLARKSITNCMFIQTLTFVTFNKVMTSQYFIWFLIFLPNGSSYVEHGNTKVMCIVKGPMEPHTRSQQDQSKATLEISINVASFSTLERKKRNKNEKRLVELKATLERTFEQSILTHLYPKTLIEVHVQVLAQDGGMLASITNAITLALIDAGISIYDYVSAVTVGLHDQTPLLDLNTLEEGDVSSLTIGVVGKSEKLAMLLMEDKMPLDHLESVLGIAIAGSHKIRELLDDEVRKHGNKRSAKLQG</sequence>
<feature type="transmembrane region" description="Helical" evidence="19">
    <location>
        <begin position="300"/>
        <end position="318"/>
    </location>
</feature>
<dbReference type="GO" id="GO:0051751">
    <property type="term" value="F:alpha-1,4-mannosyltransferase activity"/>
    <property type="evidence" value="ECO:0007669"/>
    <property type="project" value="InterPro"/>
</dbReference>
<dbReference type="SUPFAM" id="SSF54211">
    <property type="entry name" value="Ribosomal protein S5 domain 2-like"/>
    <property type="match status" value="1"/>
</dbReference>
<comment type="caution">
    <text evidence="22">The sequence shown here is derived from an EMBL/GenBank/DDBJ whole genome shotgun (WGS) entry which is preliminary data.</text>
</comment>
<evidence type="ECO:0000313" key="23">
    <source>
        <dbReference type="Proteomes" id="UP000244309"/>
    </source>
</evidence>
<dbReference type="Pfam" id="PF01138">
    <property type="entry name" value="RNase_PH"/>
    <property type="match status" value="1"/>
</dbReference>
<dbReference type="GO" id="GO:0000176">
    <property type="term" value="C:nuclear exosome (RNase complex)"/>
    <property type="evidence" value="ECO:0007669"/>
    <property type="project" value="UniProtKB-ARBA"/>
</dbReference>
<gene>
    <name evidence="22" type="ORF">CXQ85_003045</name>
</gene>
<evidence type="ECO:0000256" key="10">
    <source>
        <dbReference type="ARBA" id="ARBA00022676"/>
    </source>
</evidence>
<dbReference type="GO" id="GO:0005789">
    <property type="term" value="C:endoplasmic reticulum membrane"/>
    <property type="evidence" value="ECO:0007669"/>
    <property type="project" value="UniProtKB-SubCell"/>
</dbReference>
<dbReference type="SUPFAM" id="SSF55666">
    <property type="entry name" value="Ribonuclease PH domain 2-like"/>
    <property type="match status" value="1"/>
</dbReference>
<dbReference type="InterPro" id="IPR036345">
    <property type="entry name" value="ExoRNase_PH_dom2_sf"/>
</dbReference>
<dbReference type="FunFam" id="3.30.230.70:FF:000004">
    <property type="entry name" value="Exosome complex component Rrp41"/>
    <property type="match status" value="1"/>
</dbReference>
<dbReference type="Pfam" id="PF03725">
    <property type="entry name" value="RNase_PH_C"/>
    <property type="match status" value="1"/>
</dbReference>
<keyword evidence="9 19" id="KW-0337">GPI-anchor biosynthesis</keyword>
<dbReference type="InterPro" id="IPR027408">
    <property type="entry name" value="PNPase/RNase_PH_dom_sf"/>
</dbReference>
<evidence type="ECO:0000256" key="11">
    <source>
        <dbReference type="ARBA" id="ARBA00022679"/>
    </source>
</evidence>
<feature type="domain" description="Exoribonuclease phosphorolytic" evidence="20">
    <location>
        <begin position="354"/>
        <end position="468"/>
    </location>
</feature>
<dbReference type="EC" id="2.4.1.-" evidence="19"/>
<dbReference type="GO" id="GO:1990529">
    <property type="term" value="C:glycosylphosphatidylinositol-mannosyltransferase I complex"/>
    <property type="evidence" value="ECO:0007669"/>
    <property type="project" value="TreeGrafter"/>
</dbReference>
<dbReference type="GO" id="GO:0006506">
    <property type="term" value="P:GPI anchor biosynthetic process"/>
    <property type="evidence" value="ECO:0007669"/>
    <property type="project" value="UniProtKB-UniPathway"/>
</dbReference>
<evidence type="ECO:0000313" key="22">
    <source>
        <dbReference type="EMBL" id="PVH23311.1"/>
    </source>
</evidence>
<evidence type="ECO:0000256" key="14">
    <source>
        <dbReference type="ARBA" id="ARBA00022835"/>
    </source>
</evidence>
<dbReference type="Gene3D" id="3.30.230.70">
    <property type="entry name" value="GHMP Kinase, N-terminal domain"/>
    <property type="match status" value="1"/>
</dbReference>
<evidence type="ECO:0000256" key="5">
    <source>
        <dbReference type="ARBA" id="ARBA00006678"/>
    </source>
</evidence>
<evidence type="ECO:0000256" key="12">
    <source>
        <dbReference type="ARBA" id="ARBA00022692"/>
    </source>
</evidence>
<evidence type="ECO:0000256" key="7">
    <source>
        <dbReference type="ARBA" id="ARBA00013797"/>
    </source>
</evidence>
<evidence type="ECO:0000256" key="15">
    <source>
        <dbReference type="ARBA" id="ARBA00022989"/>
    </source>
</evidence>
<evidence type="ECO:0000256" key="6">
    <source>
        <dbReference type="ARBA" id="ARBA00011071"/>
    </source>
</evidence>
<protein>
    <recommendedName>
        <fullName evidence="7 19">GPI mannosyltransferase 1</fullName>
        <ecNumber evidence="19">2.4.1.-</ecNumber>
    </recommendedName>
    <alternativeName>
        <fullName evidence="19">GPI mannosyltransferase I</fullName>
    </alternativeName>
</protein>
<dbReference type="CDD" id="cd11370">
    <property type="entry name" value="RNase_PH_RRP41"/>
    <property type="match status" value="1"/>
</dbReference>
<dbReference type="GO" id="GO:0071028">
    <property type="term" value="P:nuclear mRNA surveillance"/>
    <property type="evidence" value="ECO:0007669"/>
    <property type="project" value="UniProtKB-ARBA"/>
</dbReference>
<dbReference type="VEuPathDB" id="FungiDB:CXQ85_003045"/>
<reference evidence="22 23" key="1">
    <citation type="submission" date="2017-12" db="EMBL/GenBank/DDBJ databases">
        <title>Genome Sequence of a Multidrug-Resistant Candida haemulonii Isolate from a Patient with Chronic Leg Ulcers in Israel.</title>
        <authorList>
            <person name="Chow N.A."/>
            <person name="Gade L."/>
            <person name="Batra D."/>
            <person name="Rowe L.A."/>
            <person name="Ben-Ami R."/>
            <person name="Loparev V.N."/>
            <person name="Litvintseva A.P."/>
        </authorList>
    </citation>
    <scope>NUCLEOTIDE SEQUENCE [LARGE SCALE GENOMIC DNA]</scope>
    <source>
        <strain evidence="22 23">B11899</strain>
    </source>
</reference>
<evidence type="ECO:0000256" key="16">
    <source>
        <dbReference type="ARBA" id="ARBA00023136"/>
    </source>
</evidence>
<evidence type="ECO:0000256" key="19">
    <source>
        <dbReference type="RuleBase" id="RU365064"/>
    </source>
</evidence>
<keyword evidence="11 19" id="KW-0808">Transferase</keyword>
<dbReference type="GO" id="GO:0000177">
    <property type="term" value="C:cytoplasmic exosome (RNase complex)"/>
    <property type="evidence" value="ECO:0007669"/>
    <property type="project" value="UniProtKB-ARBA"/>
</dbReference>
<keyword evidence="16 19" id="KW-0472">Membrane</keyword>